<evidence type="ECO:0000259" key="1">
    <source>
        <dbReference type="Pfam" id="PF18765"/>
    </source>
</evidence>
<dbReference type="InterPro" id="IPR041633">
    <property type="entry name" value="Polbeta"/>
</dbReference>
<dbReference type="InterPro" id="IPR052930">
    <property type="entry name" value="TA_antitoxin_MntA"/>
</dbReference>
<proteinExistence type="predicted"/>
<evidence type="ECO:0000313" key="2">
    <source>
        <dbReference type="EMBL" id="UJG43139.1"/>
    </source>
</evidence>
<dbReference type="InterPro" id="IPR043519">
    <property type="entry name" value="NT_sf"/>
</dbReference>
<dbReference type="Pfam" id="PF18765">
    <property type="entry name" value="Polbeta"/>
    <property type="match status" value="1"/>
</dbReference>
<dbReference type="EMBL" id="CP084167">
    <property type="protein sequence ID" value="UJG43139.1"/>
    <property type="molecule type" value="Genomic_DNA"/>
</dbReference>
<organism evidence="2">
    <name type="scientific">Candidatus Heimdallarchaeum endolithica</name>
    <dbReference type="NCBI Taxonomy" id="2876572"/>
    <lineage>
        <taxon>Archaea</taxon>
        <taxon>Promethearchaeati</taxon>
        <taxon>Candidatus Heimdallarchaeota</taxon>
        <taxon>Candidatus Heimdallarchaeia (ex Rinke et al. 2021) (nom. nud.)</taxon>
        <taxon>Candidatus Heimdallarchaeales</taxon>
        <taxon>Candidatus Heimdallarchaeaceae</taxon>
        <taxon>Candidatus Heimdallarchaeum</taxon>
    </lineage>
</organism>
<dbReference type="Gene3D" id="3.30.460.10">
    <property type="entry name" value="Beta Polymerase, domain 2"/>
    <property type="match status" value="1"/>
</dbReference>
<accession>A0A9Y1FNP8</accession>
<dbReference type="SUPFAM" id="SSF81301">
    <property type="entry name" value="Nucleotidyltransferase"/>
    <property type="match status" value="1"/>
</dbReference>
<reference evidence="2" key="1">
    <citation type="journal article" date="2022" name="Nat. Microbiol.">
        <title>Unique mobile elements and scalable gene flow at the prokaryote-eukaryote boundary revealed by circularized Asgard archaea genomes.</title>
        <authorList>
            <person name="Wu F."/>
            <person name="Speth D.R."/>
            <person name="Philosof A."/>
            <person name="Cremiere A."/>
            <person name="Narayanan A."/>
            <person name="Barco R.A."/>
            <person name="Connon S.A."/>
            <person name="Amend J.P."/>
            <person name="Antoshechkin I.A."/>
            <person name="Orphan V.J."/>
        </authorList>
    </citation>
    <scope>NUCLEOTIDE SEQUENCE</scope>
    <source>
        <strain evidence="2">PR6</strain>
    </source>
</reference>
<name>A0A9Y1FNP8_9ARCH</name>
<gene>
    <name evidence="2" type="ORF">K9W46_12285</name>
</gene>
<protein>
    <submittedName>
        <fullName evidence="2">Nucleotidyltransferase domain-containing protein</fullName>
    </submittedName>
</protein>
<dbReference type="AlphaFoldDB" id="A0A9Y1FNP8"/>
<dbReference type="Proteomes" id="UP001200513">
    <property type="component" value="Chromosome"/>
</dbReference>
<sequence>MEKNIINKHLQKIVEKAKKDRDVVGVILFGSYLQSYGFNDIDIALVTREGIDERTSIEKRVEYLAELPEKFDIQIYQTLPLAVKKEVLEGKVLYETKELYEIAYKTIKDYERFRKYREDYVRRVLVEK</sequence>
<dbReference type="PANTHER" id="PTHR43852">
    <property type="entry name" value="NUCLEOTIDYLTRANSFERASE"/>
    <property type="match status" value="1"/>
</dbReference>
<dbReference type="CDD" id="cd05403">
    <property type="entry name" value="NT_KNTase_like"/>
    <property type="match status" value="1"/>
</dbReference>
<feature type="domain" description="Polymerase beta nucleotidyltransferase" evidence="1">
    <location>
        <begin position="11"/>
        <end position="98"/>
    </location>
</feature>
<dbReference type="PANTHER" id="PTHR43852:SF3">
    <property type="entry name" value="NUCLEOTIDYLTRANSFERASE"/>
    <property type="match status" value="1"/>
</dbReference>